<dbReference type="OrthoDB" id="9775079at2"/>
<keyword evidence="3" id="KW-0067">ATP-binding</keyword>
<dbReference type="GO" id="GO:0005524">
    <property type="term" value="F:ATP binding"/>
    <property type="evidence" value="ECO:0007669"/>
    <property type="project" value="UniProtKB-KW"/>
</dbReference>
<gene>
    <name evidence="7" type="ORF">ACS04_13050</name>
</gene>
<dbReference type="SMART" id="SM00327">
    <property type="entry name" value="VWA"/>
    <property type="match status" value="1"/>
</dbReference>
<keyword evidence="2" id="KW-0547">Nucleotide-binding</keyword>
<proteinExistence type="inferred from homology"/>
<dbReference type="Pfam" id="PF01078">
    <property type="entry name" value="Mg_chelatase"/>
    <property type="match status" value="1"/>
</dbReference>
<dbReference type="PANTHER" id="PTHR35023">
    <property type="entry name" value="CHELATASE-RELATED"/>
    <property type="match status" value="1"/>
</dbReference>
<comment type="similarity">
    <text evidence="1">Belongs to the Mg-chelatase subunits D/I family.</text>
</comment>
<dbReference type="InterPro" id="IPR000523">
    <property type="entry name" value="Mg_chelatse_chII-like_cat_dom"/>
</dbReference>
<dbReference type="SMART" id="SM00382">
    <property type="entry name" value="AAA"/>
    <property type="match status" value="1"/>
</dbReference>
<dbReference type="RefSeq" id="WP_048476726.1">
    <property type="nucleotide sequence ID" value="NZ_JBIRUD010000017.1"/>
</dbReference>
<feature type="compositionally biased region" description="Low complexity" evidence="5">
    <location>
        <begin position="618"/>
        <end position="630"/>
    </location>
</feature>
<feature type="compositionally biased region" description="Acidic residues" evidence="5">
    <location>
        <begin position="322"/>
        <end position="352"/>
    </location>
</feature>
<dbReference type="InterPro" id="IPR012804">
    <property type="entry name" value="Cob_chelat_sub_put"/>
</dbReference>
<dbReference type="EMBL" id="LFML01000049">
    <property type="protein sequence ID" value="KMO97419.1"/>
    <property type="molecule type" value="Genomic_DNA"/>
</dbReference>
<comment type="caution">
    <text evidence="7">The sequence shown here is derived from an EMBL/GenBank/DDBJ whole genome shotgun (WGS) entry which is preliminary data.</text>
</comment>
<dbReference type="Gene3D" id="3.40.50.300">
    <property type="entry name" value="P-loop containing nucleotide triphosphate hydrolases"/>
    <property type="match status" value="1"/>
</dbReference>
<evidence type="ECO:0000256" key="2">
    <source>
        <dbReference type="ARBA" id="ARBA00022741"/>
    </source>
</evidence>
<dbReference type="InterPro" id="IPR002035">
    <property type="entry name" value="VWF_A"/>
</dbReference>
<evidence type="ECO:0000259" key="6">
    <source>
        <dbReference type="PROSITE" id="PS50234"/>
    </source>
</evidence>
<name>A0A0J6XQB8_9ACTN</name>
<organism evidence="7 8">
    <name type="scientific">Streptomyces roseus</name>
    <dbReference type="NCBI Taxonomy" id="66430"/>
    <lineage>
        <taxon>Bacteria</taxon>
        <taxon>Bacillati</taxon>
        <taxon>Actinomycetota</taxon>
        <taxon>Actinomycetes</taxon>
        <taxon>Kitasatosporales</taxon>
        <taxon>Streptomycetaceae</taxon>
        <taxon>Streptomyces</taxon>
    </lineage>
</organism>
<reference evidence="7 8" key="1">
    <citation type="submission" date="2015-06" db="EMBL/GenBank/DDBJ databases">
        <title>Recapitulation of the evolution of biosynthetic gene clusters reveals hidden chemical diversity on bacterial genomes.</title>
        <authorList>
            <person name="Cruz-Morales P."/>
            <person name="Martinez-Guerrero C."/>
            <person name="Morales-Escalante M.A."/>
            <person name="Yanez-Guerra L.A."/>
            <person name="Kopp J.F."/>
            <person name="Feldmann J."/>
            <person name="Ramos-Aboites H.E."/>
            <person name="Barona-Gomez F."/>
        </authorList>
    </citation>
    <scope>NUCLEOTIDE SEQUENCE [LARGE SCALE GENOMIC DNA]</scope>
    <source>
        <strain evidence="7 8">ATCC 31245</strain>
    </source>
</reference>
<evidence type="ECO:0000256" key="1">
    <source>
        <dbReference type="ARBA" id="ARBA00005799"/>
    </source>
</evidence>
<keyword evidence="8" id="KW-1185">Reference proteome</keyword>
<dbReference type="AlphaFoldDB" id="A0A0J6XQB8"/>
<dbReference type="InterPro" id="IPR003593">
    <property type="entry name" value="AAA+_ATPase"/>
</dbReference>
<dbReference type="Gene3D" id="3.40.50.410">
    <property type="entry name" value="von Willebrand factor, type A domain"/>
    <property type="match status" value="1"/>
</dbReference>
<dbReference type="CDD" id="cd01451">
    <property type="entry name" value="vWA_Magnesium_chelatase"/>
    <property type="match status" value="1"/>
</dbReference>
<accession>A0A0J6XQB8</accession>
<sequence>MSTPYPFTAVVGQSDLRLALLLNAVSPAVGGVLVRGEKGTAKSTAVRALSALLPQVDVVPGCRFSCAPAAPDPGCPDGPHEGGSGTARPARMVELPVGASEDRLVGALDIERALAEGVKAFEPGLLADAHRGILYVDEVNLLHDHLIDLLLDAAAMGASYVEREGVSVRHAARFLLVGTMNPEEGELRPQLLDRFGLTVEVAASREPAQRVEVVRRRLAYEDDPAAFAGRWAGDEQEVRARVVAARALLPQVRLGDTCLLQIAATCAGFEVDGMRADIVMARTATALAAWAGRTDVRKEDVRRAALLALPHRRRRNPFDAPGLDEDKLDEILDGFPDEEPENEPDPEPEGPDDGGPQDGGPDGGGGGIPPQGGPEAPEAPEAPAPDAAPENAPEAGPESPDSPAPQPASQDGAGREQAAVRAAEPFRTKMLSVPGLGEGASGRRSRARTAHGRTTGAQRPRGQLTKLHLAATVHAAAPHQKARGRTGRGLVVRKDDLRQATREGREGNLVLFVVDASGSMAARQRMGAVKGAVLSLLLDAYQRRDKVGLITFRGSAAELALPPTSSVDAAATRLEQLPTGGRTPLAAGLLKAHEVLRIERLRDPSRRPLLVVVTDGRATSAGSTGSTGSAGAAGGDPRALAGRSARLLQAEGVASVVVDCESGPVRLGLAGVLAADLGGPAVTLDGLRADSLAGLVKNVRTASDTHRRAA</sequence>
<feature type="region of interest" description="Disordered" evidence="5">
    <location>
        <begin position="314"/>
        <end position="460"/>
    </location>
</feature>
<dbReference type="Proteomes" id="UP000035932">
    <property type="component" value="Unassembled WGS sequence"/>
</dbReference>
<dbReference type="PROSITE" id="PS50234">
    <property type="entry name" value="VWFA"/>
    <property type="match status" value="1"/>
</dbReference>
<dbReference type="InterPro" id="IPR041702">
    <property type="entry name" value="BchD/ChlD_VWA"/>
</dbReference>
<evidence type="ECO:0000313" key="7">
    <source>
        <dbReference type="EMBL" id="KMO97419.1"/>
    </source>
</evidence>
<evidence type="ECO:0000256" key="5">
    <source>
        <dbReference type="SAM" id="MobiDB-lite"/>
    </source>
</evidence>
<dbReference type="InterPro" id="IPR041628">
    <property type="entry name" value="ChlI/MoxR_AAA_lid"/>
</dbReference>
<dbReference type="PANTHER" id="PTHR35023:SF1">
    <property type="entry name" value="MG-PROTOPORPHYRIN IX CHELATASE"/>
    <property type="match status" value="1"/>
</dbReference>
<protein>
    <recommendedName>
        <fullName evidence="4">Mg-protoporphyrin IX chelatase</fullName>
    </recommendedName>
</protein>
<dbReference type="SUPFAM" id="SSF52540">
    <property type="entry name" value="P-loop containing nucleoside triphosphate hydrolases"/>
    <property type="match status" value="1"/>
</dbReference>
<feature type="compositionally biased region" description="Gly residues" evidence="5">
    <location>
        <begin position="356"/>
        <end position="370"/>
    </location>
</feature>
<dbReference type="NCBIfam" id="TIGR02442">
    <property type="entry name" value="Cob-chelat-sub"/>
    <property type="match status" value="1"/>
</dbReference>
<dbReference type="InterPro" id="IPR052989">
    <property type="entry name" value="Mg-chelatase_DI-like"/>
</dbReference>
<dbReference type="PATRIC" id="fig|66430.4.peg.5036"/>
<evidence type="ECO:0000256" key="4">
    <source>
        <dbReference type="ARBA" id="ARBA00030759"/>
    </source>
</evidence>
<feature type="domain" description="VWFA" evidence="6">
    <location>
        <begin position="509"/>
        <end position="658"/>
    </location>
</feature>
<dbReference type="STRING" id="66430.ACS04_13050"/>
<feature type="compositionally biased region" description="Low complexity" evidence="5">
    <location>
        <begin position="373"/>
        <end position="399"/>
    </location>
</feature>
<dbReference type="Pfam" id="PF17863">
    <property type="entry name" value="AAA_lid_2"/>
    <property type="match status" value="1"/>
</dbReference>
<evidence type="ECO:0000256" key="3">
    <source>
        <dbReference type="ARBA" id="ARBA00022840"/>
    </source>
</evidence>
<feature type="region of interest" description="Disordered" evidence="5">
    <location>
        <begin position="618"/>
        <end position="637"/>
    </location>
</feature>
<dbReference type="Pfam" id="PF13519">
    <property type="entry name" value="VWA_2"/>
    <property type="match status" value="1"/>
</dbReference>
<dbReference type="SUPFAM" id="SSF53300">
    <property type="entry name" value="vWA-like"/>
    <property type="match status" value="1"/>
</dbReference>
<dbReference type="Gene3D" id="1.10.8.80">
    <property type="entry name" value="Magnesium chelatase subunit I, C-Terminal domain"/>
    <property type="match status" value="1"/>
</dbReference>
<dbReference type="InterPro" id="IPR027417">
    <property type="entry name" value="P-loop_NTPase"/>
</dbReference>
<dbReference type="InterPro" id="IPR036465">
    <property type="entry name" value="vWFA_dom_sf"/>
</dbReference>
<evidence type="ECO:0000313" key="8">
    <source>
        <dbReference type="Proteomes" id="UP000035932"/>
    </source>
</evidence>